<dbReference type="Pfam" id="PF00443">
    <property type="entry name" value="UCH"/>
    <property type="match status" value="1"/>
</dbReference>
<proteinExistence type="predicted"/>
<dbReference type="EMBL" id="JAVHJL010000001">
    <property type="protein sequence ID" value="KAK6512110.1"/>
    <property type="molecule type" value="Genomic_DNA"/>
</dbReference>
<feature type="region of interest" description="Disordered" evidence="1">
    <location>
        <begin position="1"/>
        <end position="78"/>
    </location>
</feature>
<evidence type="ECO:0000259" key="2">
    <source>
        <dbReference type="PROSITE" id="PS50235"/>
    </source>
</evidence>
<feature type="compositionally biased region" description="Acidic residues" evidence="1">
    <location>
        <begin position="58"/>
        <end position="69"/>
    </location>
</feature>
<dbReference type="GO" id="GO:0016579">
    <property type="term" value="P:protein deubiquitination"/>
    <property type="evidence" value="ECO:0007669"/>
    <property type="project" value="InterPro"/>
</dbReference>
<feature type="compositionally biased region" description="Basic and acidic residues" evidence="1">
    <location>
        <begin position="29"/>
        <end position="41"/>
    </location>
</feature>
<dbReference type="InterPro" id="IPR001394">
    <property type="entry name" value="Peptidase_C19_UCH"/>
</dbReference>
<gene>
    <name evidence="3" type="ORF">TWF481_001005</name>
</gene>
<dbReference type="SUPFAM" id="SSF54001">
    <property type="entry name" value="Cysteine proteinases"/>
    <property type="match status" value="1"/>
</dbReference>
<feature type="domain" description="USP" evidence="2">
    <location>
        <begin position="107"/>
        <end position="538"/>
    </location>
</feature>
<dbReference type="GO" id="GO:0005829">
    <property type="term" value="C:cytosol"/>
    <property type="evidence" value="ECO:0007669"/>
    <property type="project" value="TreeGrafter"/>
</dbReference>
<evidence type="ECO:0000256" key="1">
    <source>
        <dbReference type="SAM" id="MobiDB-lite"/>
    </source>
</evidence>
<keyword evidence="4" id="KW-1185">Reference proteome</keyword>
<name>A0AAV9WQS1_9PEZI</name>
<dbReference type="InterPro" id="IPR050164">
    <property type="entry name" value="Peptidase_C19"/>
</dbReference>
<dbReference type="PROSITE" id="PS50235">
    <property type="entry name" value="USP_3"/>
    <property type="match status" value="1"/>
</dbReference>
<dbReference type="CDD" id="cd02257">
    <property type="entry name" value="Peptidase_C19"/>
    <property type="match status" value="1"/>
</dbReference>
<organism evidence="3 4">
    <name type="scientific">Arthrobotrys musiformis</name>
    <dbReference type="NCBI Taxonomy" id="47236"/>
    <lineage>
        <taxon>Eukaryota</taxon>
        <taxon>Fungi</taxon>
        <taxon>Dikarya</taxon>
        <taxon>Ascomycota</taxon>
        <taxon>Pezizomycotina</taxon>
        <taxon>Orbiliomycetes</taxon>
        <taxon>Orbiliales</taxon>
        <taxon>Orbiliaceae</taxon>
        <taxon>Arthrobotrys</taxon>
    </lineage>
</organism>
<reference evidence="3 4" key="1">
    <citation type="submission" date="2023-08" db="EMBL/GenBank/DDBJ databases">
        <authorList>
            <person name="Palmer J.M."/>
        </authorList>
    </citation>
    <scope>NUCLEOTIDE SEQUENCE [LARGE SCALE GENOMIC DNA]</scope>
    <source>
        <strain evidence="3 4">TWF481</strain>
    </source>
</reference>
<dbReference type="AlphaFoldDB" id="A0AAV9WQS1"/>
<feature type="compositionally biased region" description="Low complexity" evidence="1">
    <location>
        <begin position="8"/>
        <end position="22"/>
    </location>
</feature>
<dbReference type="GO" id="GO:0005634">
    <property type="term" value="C:nucleus"/>
    <property type="evidence" value="ECO:0007669"/>
    <property type="project" value="TreeGrafter"/>
</dbReference>
<dbReference type="Proteomes" id="UP001370758">
    <property type="component" value="Unassembled WGS sequence"/>
</dbReference>
<evidence type="ECO:0000313" key="3">
    <source>
        <dbReference type="EMBL" id="KAK6512110.1"/>
    </source>
</evidence>
<accession>A0AAV9WQS1</accession>
<dbReference type="GO" id="GO:0004843">
    <property type="term" value="F:cysteine-type deubiquitinase activity"/>
    <property type="evidence" value="ECO:0007669"/>
    <property type="project" value="InterPro"/>
</dbReference>
<comment type="caution">
    <text evidence="3">The sequence shown here is derived from an EMBL/GenBank/DDBJ whole genome shotgun (WGS) entry which is preliminary data.</text>
</comment>
<sequence>MGYKTRKSSSSPTRTATTKSPAQKILRSVLDRSSRVVKPRDIGSGLRVARTRRKGRYEEEDDDEEEVVVEETGGGGEGAEEVVAVKPAPSRPNADPWVKGDSRQIISGIENTERVNLCYINTAFQALGGTSYPEWVNLATHAEYTKDISKKNLATLVDALFGRLNRFTTKKYRSRATVKTPTPEELTFPEFGLQQHCATELITRLNDRLLENMDTKGFENRLAVDILCRMNCLECGNVRTENNQLASLQLEKPTSKTKQATLAQTLEWHRRTNLLPDRGCNRCRGLEIRKIIRRALKNASKDGTSAEDVKALKDRLQLLEQSLQNDTYDNLTEAEEKNLGLARIAPVPKYPSRREEMSDEAYQALRDEYNDTLKKREIHYASNWSETRAITKLPDILLMEFVNVTQVDRRGRPCKLTSRVRFDPSIDLSDYVAGPNRNMDRGGFNLPIRISGDASNPAVPMYELRAVLVHQGPDIGAGHWYCYRREWKDTTNPLGEQWWHCDEDATLRISKQDLFAGTREDPRASRPGNMYALIYEKVAAGETAPGSGGDEKQTTYWKEA</sequence>
<dbReference type="InterPro" id="IPR028889">
    <property type="entry name" value="USP"/>
</dbReference>
<evidence type="ECO:0000313" key="4">
    <source>
        <dbReference type="Proteomes" id="UP001370758"/>
    </source>
</evidence>
<dbReference type="InterPro" id="IPR038765">
    <property type="entry name" value="Papain-like_cys_pep_sf"/>
</dbReference>
<protein>
    <recommendedName>
        <fullName evidence="2">USP domain-containing protein</fullName>
    </recommendedName>
</protein>
<dbReference type="Gene3D" id="3.90.70.10">
    <property type="entry name" value="Cysteine proteinases"/>
    <property type="match status" value="1"/>
</dbReference>
<dbReference type="PANTHER" id="PTHR24006">
    <property type="entry name" value="UBIQUITIN CARBOXYL-TERMINAL HYDROLASE"/>
    <property type="match status" value="1"/>
</dbReference>